<dbReference type="Proteomes" id="UP000325277">
    <property type="component" value="Segment"/>
</dbReference>
<evidence type="ECO:0000313" key="2">
    <source>
        <dbReference type="Proteomes" id="UP000325277"/>
    </source>
</evidence>
<proteinExistence type="predicted"/>
<dbReference type="EMBL" id="MK903280">
    <property type="protein sequence ID" value="QEG09718.1"/>
    <property type="molecule type" value="Genomic_DNA"/>
</dbReference>
<name>A0A5B9N6Q0_9CAUD</name>
<gene>
    <name evidence="1" type="ORF">CPT_Ponderosa_001</name>
</gene>
<evidence type="ECO:0000313" key="1">
    <source>
        <dbReference type="EMBL" id="QEG09718.1"/>
    </source>
</evidence>
<organism evidence="1 2">
    <name type="scientific">Stenotrophomonas phage Ponderosa</name>
    <dbReference type="NCBI Taxonomy" id="2591103"/>
    <lineage>
        <taxon>Viruses</taxon>
        <taxon>Duplodnaviria</taxon>
        <taxon>Heunggongvirae</taxon>
        <taxon>Uroviricota</taxon>
        <taxon>Caudoviricetes</taxon>
        <taxon>Autographivirales</taxon>
        <taxon>Autonotataviridae</taxon>
        <taxon>Gujervirinae</taxon>
        <taxon>Ponderosavirus</taxon>
        <taxon>Ponderosavirus ponderosa</taxon>
    </lineage>
</organism>
<reference evidence="2" key="1">
    <citation type="submission" date="2019-05" db="EMBL/GenBank/DDBJ databases">
        <title>The Complete Genome of Stenotrophomonas maltophilia Podophage Ponderosa.</title>
        <authorList>
            <person name="Marquez A."/>
            <person name="Newkirk H."/>
            <person name="Moreland R."/>
            <person name="Gonzalez C."/>
            <person name="Liu M."/>
            <person name="Ramsey J."/>
        </authorList>
    </citation>
    <scope>NUCLEOTIDE SEQUENCE [LARGE SCALE GENOMIC DNA]</scope>
</reference>
<sequence>MSALRRTMRCLAHLYFWLMSHVPLSVRVHATYTKRVTTMRAFFSRFVRSYTTMDLRTDEETRKVRAERYARKNKTCGKRAVYA</sequence>
<keyword evidence="2" id="KW-1185">Reference proteome</keyword>
<protein>
    <submittedName>
        <fullName evidence="1">Uncharacterized protein</fullName>
    </submittedName>
</protein>
<accession>A0A5B9N6Q0</accession>